<proteinExistence type="predicted"/>
<evidence type="ECO:0000313" key="1">
    <source>
        <dbReference type="EMBL" id="KIO04256.1"/>
    </source>
</evidence>
<dbReference type="EMBL" id="KN831972">
    <property type="protein sequence ID" value="KIO04256.1"/>
    <property type="molecule type" value="Genomic_DNA"/>
</dbReference>
<dbReference type="InParanoid" id="A0A0C3P939"/>
<dbReference type="Proteomes" id="UP000054217">
    <property type="component" value="Unassembled WGS sequence"/>
</dbReference>
<dbReference type="STRING" id="870435.A0A0C3P939"/>
<dbReference type="OrthoDB" id="2692377at2759"/>
<reference evidence="2" key="2">
    <citation type="submission" date="2015-01" db="EMBL/GenBank/DDBJ databases">
        <title>Evolutionary Origins and Diversification of the Mycorrhizal Mutualists.</title>
        <authorList>
            <consortium name="DOE Joint Genome Institute"/>
            <consortium name="Mycorrhizal Genomics Consortium"/>
            <person name="Kohler A."/>
            <person name="Kuo A."/>
            <person name="Nagy L.G."/>
            <person name="Floudas D."/>
            <person name="Copeland A."/>
            <person name="Barry K.W."/>
            <person name="Cichocki N."/>
            <person name="Veneault-Fourrey C."/>
            <person name="LaButti K."/>
            <person name="Lindquist E.A."/>
            <person name="Lipzen A."/>
            <person name="Lundell T."/>
            <person name="Morin E."/>
            <person name="Murat C."/>
            <person name="Riley R."/>
            <person name="Ohm R."/>
            <person name="Sun H."/>
            <person name="Tunlid A."/>
            <person name="Henrissat B."/>
            <person name="Grigoriev I.V."/>
            <person name="Hibbett D.S."/>
            <person name="Martin F."/>
        </authorList>
    </citation>
    <scope>NUCLEOTIDE SEQUENCE [LARGE SCALE GENOMIC DNA]</scope>
    <source>
        <strain evidence="2">Marx 270</strain>
    </source>
</reference>
<name>A0A0C3P939_PISTI</name>
<reference evidence="1 2" key="1">
    <citation type="submission" date="2014-04" db="EMBL/GenBank/DDBJ databases">
        <authorList>
            <consortium name="DOE Joint Genome Institute"/>
            <person name="Kuo A."/>
            <person name="Kohler A."/>
            <person name="Costa M.D."/>
            <person name="Nagy L.G."/>
            <person name="Floudas D."/>
            <person name="Copeland A."/>
            <person name="Barry K.W."/>
            <person name="Cichocki N."/>
            <person name="Veneault-Fourrey C."/>
            <person name="LaButti K."/>
            <person name="Lindquist E.A."/>
            <person name="Lipzen A."/>
            <person name="Lundell T."/>
            <person name="Morin E."/>
            <person name="Murat C."/>
            <person name="Sun H."/>
            <person name="Tunlid A."/>
            <person name="Henrissat B."/>
            <person name="Grigoriev I.V."/>
            <person name="Hibbett D.S."/>
            <person name="Martin F."/>
            <person name="Nordberg H.P."/>
            <person name="Cantor M.N."/>
            <person name="Hua S.X."/>
        </authorList>
    </citation>
    <scope>NUCLEOTIDE SEQUENCE [LARGE SCALE GENOMIC DNA]</scope>
    <source>
        <strain evidence="1 2">Marx 270</strain>
    </source>
</reference>
<accession>A0A0C3P939</accession>
<protein>
    <submittedName>
        <fullName evidence="1">Uncharacterized protein</fullName>
    </submittedName>
</protein>
<organism evidence="1 2">
    <name type="scientific">Pisolithus tinctorius Marx 270</name>
    <dbReference type="NCBI Taxonomy" id="870435"/>
    <lineage>
        <taxon>Eukaryota</taxon>
        <taxon>Fungi</taxon>
        <taxon>Dikarya</taxon>
        <taxon>Basidiomycota</taxon>
        <taxon>Agaricomycotina</taxon>
        <taxon>Agaricomycetes</taxon>
        <taxon>Agaricomycetidae</taxon>
        <taxon>Boletales</taxon>
        <taxon>Sclerodermatineae</taxon>
        <taxon>Pisolithaceae</taxon>
        <taxon>Pisolithus</taxon>
    </lineage>
</organism>
<dbReference type="AlphaFoldDB" id="A0A0C3P939"/>
<dbReference type="HOGENOM" id="CLU_171994_0_0_1"/>
<sequence length="112" mass="12626">MLSVLRNDWLPLACLPQTYNLAKYSGAILCPHGMHCLHDVVHVWMCLSCHKLLMVRTPLQPKDAMANFQYYMHVELPQEVQDSIGSASSLELMLVAACCATVITHHYQTKSI</sequence>
<gene>
    <name evidence="1" type="ORF">M404DRAFT_143905</name>
</gene>
<keyword evidence="2" id="KW-1185">Reference proteome</keyword>
<evidence type="ECO:0000313" key="2">
    <source>
        <dbReference type="Proteomes" id="UP000054217"/>
    </source>
</evidence>